<sequence length="83" mass="9594">MSAFLVFRLRSVLCVRELFESFSVLFIILDKRGCDICDHGKGTYRKLPSGEALSIQNGKKAILKKRKRVRSTMCSHRFRNCLN</sequence>
<name>A0A0V0ZEF2_9BILA</name>
<dbReference type="AlphaFoldDB" id="A0A0V0ZEF2"/>
<comment type="caution">
    <text evidence="1">The sequence shown here is derived from an EMBL/GenBank/DDBJ whole genome shotgun (WGS) entry which is preliminary data.</text>
</comment>
<dbReference type="EMBL" id="JYDQ01000221">
    <property type="protein sequence ID" value="KRY10675.1"/>
    <property type="molecule type" value="Genomic_DNA"/>
</dbReference>
<proteinExistence type="predicted"/>
<organism evidence="1 2">
    <name type="scientific">Trichinella patagoniensis</name>
    <dbReference type="NCBI Taxonomy" id="990121"/>
    <lineage>
        <taxon>Eukaryota</taxon>
        <taxon>Metazoa</taxon>
        <taxon>Ecdysozoa</taxon>
        <taxon>Nematoda</taxon>
        <taxon>Enoplea</taxon>
        <taxon>Dorylaimia</taxon>
        <taxon>Trichinellida</taxon>
        <taxon>Trichinellidae</taxon>
        <taxon>Trichinella</taxon>
    </lineage>
</organism>
<evidence type="ECO:0000313" key="1">
    <source>
        <dbReference type="EMBL" id="KRY10675.1"/>
    </source>
</evidence>
<evidence type="ECO:0000313" key="2">
    <source>
        <dbReference type="Proteomes" id="UP000054783"/>
    </source>
</evidence>
<accession>A0A0V0ZEF2</accession>
<dbReference type="Proteomes" id="UP000054783">
    <property type="component" value="Unassembled WGS sequence"/>
</dbReference>
<keyword evidence="2" id="KW-1185">Reference proteome</keyword>
<protein>
    <submittedName>
        <fullName evidence="1">Uncharacterized protein</fullName>
    </submittedName>
</protein>
<reference evidence="1 2" key="1">
    <citation type="submission" date="2015-01" db="EMBL/GenBank/DDBJ databases">
        <title>Evolution of Trichinella species and genotypes.</title>
        <authorList>
            <person name="Korhonen P.K."/>
            <person name="Edoardo P."/>
            <person name="Giuseppe L.R."/>
            <person name="Gasser R.B."/>
        </authorList>
    </citation>
    <scope>NUCLEOTIDE SEQUENCE [LARGE SCALE GENOMIC DNA]</scope>
    <source>
        <strain evidence="1">ISS2496</strain>
    </source>
</reference>
<gene>
    <name evidence="1" type="ORF">T12_2189</name>
</gene>